<comment type="similarity">
    <text evidence="1 6">Belongs to the RpoE family.</text>
</comment>
<dbReference type="STRING" id="46223.SAMN05421852_101340"/>
<evidence type="ECO:0000313" key="10">
    <source>
        <dbReference type="Proteomes" id="UP000199545"/>
    </source>
</evidence>
<dbReference type="Proteomes" id="UP000199545">
    <property type="component" value="Unassembled WGS sequence"/>
</dbReference>
<organism evidence="9 10">
    <name type="scientific">Thermoflavimicrobium dichotomicum</name>
    <dbReference type="NCBI Taxonomy" id="46223"/>
    <lineage>
        <taxon>Bacteria</taxon>
        <taxon>Bacillati</taxon>
        <taxon>Bacillota</taxon>
        <taxon>Bacilli</taxon>
        <taxon>Bacillales</taxon>
        <taxon>Thermoactinomycetaceae</taxon>
        <taxon>Thermoflavimicrobium</taxon>
    </lineage>
</organism>
<accession>A0A1I3K5H7</accession>
<keyword evidence="3 6" id="KW-0808">Transferase</keyword>
<dbReference type="InterPro" id="IPR038087">
    <property type="entry name" value="RNAP_delta_N_dom_sf"/>
</dbReference>
<dbReference type="RefSeq" id="WP_093227386.1">
    <property type="nucleotide sequence ID" value="NZ_FORR01000001.1"/>
</dbReference>
<name>A0A1I3K5H7_9BACL</name>
<dbReference type="GO" id="GO:0006351">
    <property type="term" value="P:DNA-templated transcription"/>
    <property type="evidence" value="ECO:0007669"/>
    <property type="project" value="InterPro"/>
</dbReference>
<feature type="compositionally biased region" description="Acidic residues" evidence="7">
    <location>
        <begin position="127"/>
        <end position="154"/>
    </location>
</feature>
<dbReference type="PROSITE" id="PS51913">
    <property type="entry name" value="HTH_HARE"/>
    <property type="match status" value="1"/>
</dbReference>
<evidence type="ECO:0000259" key="8">
    <source>
        <dbReference type="PROSITE" id="PS51913"/>
    </source>
</evidence>
<protein>
    <recommendedName>
        <fullName evidence="6">Probable DNA-directed RNA polymerase subunit delta</fullName>
    </recommendedName>
    <alternativeName>
        <fullName evidence="6">RNAP delta factor</fullName>
    </alternativeName>
</protein>
<keyword evidence="10" id="KW-1185">Reference proteome</keyword>
<feature type="region of interest" description="Disordered" evidence="7">
    <location>
        <begin position="112"/>
        <end position="154"/>
    </location>
</feature>
<dbReference type="GO" id="GO:0003899">
    <property type="term" value="F:DNA-directed RNA polymerase activity"/>
    <property type="evidence" value="ECO:0007669"/>
    <property type="project" value="UniProtKB-UniRule"/>
</dbReference>
<evidence type="ECO:0000256" key="5">
    <source>
        <dbReference type="ARBA" id="ARBA00023163"/>
    </source>
</evidence>
<evidence type="ECO:0000256" key="1">
    <source>
        <dbReference type="ARBA" id="ARBA00009828"/>
    </source>
</evidence>
<evidence type="ECO:0000256" key="3">
    <source>
        <dbReference type="ARBA" id="ARBA00022679"/>
    </source>
</evidence>
<evidence type="ECO:0000313" key="9">
    <source>
        <dbReference type="EMBL" id="SFI67712.1"/>
    </source>
</evidence>
<dbReference type="EMBL" id="FORR01000001">
    <property type="protein sequence ID" value="SFI67712.1"/>
    <property type="molecule type" value="Genomic_DNA"/>
</dbReference>
<dbReference type="Pfam" id="PF05066">
    <property type="entry name" value="HARE-HTH"/>
    <property type="match status" value="1"/>
</dbReference>
<evidence type="ECO:0000256" key="6">
    <source>
        <dbReference type="HAMAP-Rule" id="MF_00357"/>
    </source>
</evidence>
<dbReference type="GO" id="GO:0006355">
    <property type="term" value="P:regulation of DNA-templated transcription"/>
    <property type="evidence" value="ECO:0007669"/>
    <property type="project" value="UniProtKB-UniRule"/>
</dbReference>
<evidence type="ECO:0000256" key="7">
    <source>
        <dbReference type="SAM" id="MobiDB-lite"/>
    </source>
</evidence>
<keyword evidence="2 6" id="KW-0240">DNA-directed RNA polymerase</keyword>
<feature type="domain" description="HTH HARE-type" evidence="8">
    <location>
        <begin position="14"/>
        <end position="81"/>
    </location>
</feature>
<comment type="subunit">
    <text evidence="6">RNAP is composed of a core of 2 alpha, a beta and a beta' subunits. The core is associated with a delta subunit and one of several sigma factors.</text>
</comment>
<reference evidence="9 10" key="1">
    <citation type="submission" date="2016-10" db="EMBL/GenBank/DDBJ databases">
        <authorList>
            <person name="de Groot N.N."/>
        </authorList>
    </citation>
    <scope>NUCLEOTIDE SEQUENCE [LARGE SCALE GENOMIC DNA]</scope>
    <source>
        <strain evidence="9 10">DSM 44778</strain>
    </source>
</reference>
<gene>
    <name evidence="6" type="primary">rpoE</name>
    <name evidence="9" type="ORF">SAMN05421852_101340</name>
</gene>
<comment type="function">
    <text evidence="6">Participates in both the initiation and recycling phases of transcription. In the presence of the delta subunit, RNAP displays an increased specificity of transcription, a decreased affinity for nucleic acids, and an increased efficiency of RNA synthesis because of enhanced recycling.</text>
</comment>
<dbReference type="InterPro" id="IPR029757">
    <property type="entry name" value="RpoE"/>
</dbReference>
<dbReference type="NCBIfam" id="TIGR04567">
    <property type="entry name" value="RNAP_delt_lowGC"/>
    <property type="match status" value="1"/>
</dbReference>
<dbReference type="InterPro" id="IPR007759">
    <property type="entry name" value="Asxl_HARE-HTH"/>
</dbReference>
<evidence type="ECO:0000256" key="2">
    <source>
        <dbReference type="ARBA" id="ARBA00022478"/>
    </source>
</evidence>
<dbReference type="HAMAP" id="MF_00357">
    <property type="entry name" value="RNApol_bact_RpoE"/>
    <property type="match status" value="1"/>
</dbReference>
<dbReference type="AlphaFoldDB" id="A0A1I3K5H7"/>
<dbReference type="Gene3D" id="1.10.10.1250">
    <property type="entry name" value="RNA polymerase, subunit delta, N-terminal domain"/>
    <property type="match status" value="1"/>
</dbReference>
<dbReference type="OrthoDB" id="401223at2"/>
<proteinExistence type="inferred from homology"/>
<keyword evidence="4 6" id="KW-0548">Nucleotidyltransferase</keyword>
<evidence type="ECO:0000256" key="4">
    <source>
        <dbReference type="ARBA" id="ARBA00022695"/>
    </source>
</evidence>
<dbReference type="GO" id="GO:0000428">
    <property type="term" value="C:DNA-directed RNA polymerase complex"/>
    <property type="evidence" value="ECO:0007669"/>
    <property type="project" value="UniProtKB-KW"/>
</dbReference>
<sequence length="154" mass="18032">MLSDNLTMEKIMETSMVDIAYDLLKQKGEPMQYLDLMKEIANLKGFAEEEINQYIAQLYTDINIDGRFVCVGRSLWGIKDWYPTEQTTDSAVVANIKEYDDELDEELYEESDDYDLELDDLDRHDLDDFDEETPFPDDLEEDDIVADDEDEDEL</sequence>
<keyword evidence="5 6" id="KW-0804">Transcription</keyword>